<dbReference type="EMBL" id="OE000105">
    <property type="protein sequence ID" value="CAD7452441.1"/>
    <property type="molecule type" value="Genomic_DNA"/>
</dbReference>
<reference evidence="1" key="1">
    <citation type="submission" date="2020-11" db="EMBL/GenBank/DDBJ databases">
        <authorList>
            <person name="Tran Van P."/>
        </authorList>
    </citation>
    <scope>NUCLEOTIDE SEQUENCE</scope>
</reference>
<gene>
    <name evidence="1" type="ORF">TTEB3V08_LOCUS620</name>
</gene>
<protein>
    <submittedName>
        <fullName evidence="1">Uncharacterized protein</fullName>
    </submittedName>
</protein>
<dbReference type="AlphaFoldDB" id="A0A7R9FFZ9"/>
<accession>A0A7R9FFZ9</accession>
<evidence type="ECO:0000313" key="1">
    <source>
        <dbReference type="EMBL" id="CAD7452441.1"/>
    </source>
</evidence>
<dbReference type="Pfam" id="PF10175">
    <property type="entry name" value="MPP6"/>
    <property type="match status" value="1"/>
</dbReference>
<dbReference type="PANTHER" id="PTHR13582:SF0">
    <property type="entry name" value="M-PHASE PHOSPHOPROTEIN 6"/>
    <property type="match status" value="1"/>
</dbReference>
<sequence>MLISNNMGSYRYFTGPTCSDAVQLVEPRKNGHSFDVLERYIILLYEPECLELTINQIRKFLFMSQGKALENIPTTSAALQEHTSVLLPVNVQTCYDLLEQKFRELNAIDKDIFNLMLEADSALLDLDKESEAADEYVMKFNVFKNKSLKVMNFMKRSKEKVLQQKEADDGFGFFSDVITEEMKQGSNKFIIENSFVPCEDLIVGRLSFQGMNPVIERIMQEEEDAKREKVVPKVEADVSDNEMAHRYSTLVGTIGRKYNTKRGHTREHIHKGESRSTSDLKEVGCNEMYWIDGVATDRENRE</sequence>
<dbReference type="GO" id="GO:0000460">
    <property type="term" value="P:maturation of 5.8S rRNA"/>
    <property type="evidence" value="ECO:0007669"/>
    <property type="project" value="TreeGrafter"/>
</dbReference>
<organism evidence="1">
    <name type="scientific">Timema tahoe</name>
    <dbReference type="NCBI Taxonomy" id="61484"/>
    <lineage>
        <taxon>Eukaryota</taxon>
        <taxon>Metazoa</taxon>
        <taxon>Ecdysozoa</taxon>
        <taxon>Arthropoda</taxon>
        <taxon>Hexapoda</taxon>
        <taxon>Insecta</taxon>
        <taxon>Pterygota</taxon>
        <taxon>Neoptera</taxon>
        <taxon>Polyneoptera</taxon>
        <taxon>Phasmatodea</taxon>
        <taxon>Timematodea</taxon>
        <taxon>Timematoidea</taxon>
        <taxon>Timematidae</taxon>
        <taxon>Timema</taxon>
    </lineage>
</organism>
<dbReference type="InterPro" id="IPR019324">
    <property type="entry name" value="MPP6"/>
</dbReference>
<proteinExistence type="predicted"/>
<name>A0A7R9FFZ9_9NEOP</name>
<dbReference type="PANTHER" id="PTHR13582">
    <property type="entry name" value="M-PHASE PHOSPHOPROTEIN 6"/>
    <property type="match status" value="1"/>
</dbReference>